<keyword evidence="8" id="KW-1185">Reference proteome</keyword>
<comment type="subcellular location">
    <subcellularLocation>
        <location evidence="1">Cell membrane</location>
        <topology evidence="1">Multi-pass membrane protein</topology>
    </subcellularLocation>
</comment>
<evidence type="ECO:0000256" key="5">
    <source>
        <dbReference type="ARBA" id="ARBA00023136"/>
    </source>
</evidence>
<evidence type="ECO:0000256" key="4">
    <source>
        <dbReference type="ARBA" id="ARBA00022989"/>
    </source>
</evidence>
<dbReference type="PANTHER" id="PTHR34857">
    <property type="entry name" value="SLL0384 PROTEIN"/>
    <property type="match status" value="1"/>
</dbReference>
<evidence type="ECO:0000256" key="3">
    <source>
        <dbReference type="ARBA" id="ARBA00022692"/>
    </source>
</evidence>
<accession>A0AA41Q7T2</accession>
<comment type="caution">
    <text evidence="7">The sequence shown here is derived from an EMBL/GenBank/DDBJ whole genome shotgun (WGS) entry which is preliminary data.</text>
</comment>
<reference evidence="7" key="1">
    <citation type="submission" date="2022-01" db="EMBL/GenBank/DDBJ databases">
        <title>Genome-Based Taxonomic Classification of the Phylum Actinobacteria.</title>
        <authorList>
            <person name="Gao Y."/>
        </authorList>
    </citation>
    <scope>NUCLEOTIDE SEQUENCE</scope>
    <source>
        <strain evidence="7">KLBMP 8922</strain>
    </source>
</reference>
<sequence length="255" mass="27525">MGAGHAHNLYRAGDSPVHRLPPHCKLVAVVLFVLAVVATPRERFWAFGVYALLLAAVAAVGRVPLGYVLRRVVVEIPFVVFAFALPFLATGPKTEFLGLTVSHSGLLGAWNILAKGTLGVVASILLAATTPLRDLLLGMERLRMPQLLVQIMQFMLRYADVITGEMGRMRVARESRGFRARDVRQLPVVAKSAGALFIRSYERGERVHLAMLSRGYTGTMPVLLDVRASRAQWGAAALLPSAAALACAVAWFAGG</sequence>
<keyword evidence="5 6" id="KW-0472">Membrane</keyword>
<evidence type="ECO:0000313" key="7">
    <source>
        <dbReference type="EMBL" id="MCF2532326.1"/>
    </source>
</evidence>
<evidence type="ECO:0000256" key="2">
    <source>
        <dbReference type="ARBA" id="ARBA00022475"/>
    </source>
</evidence>
<evidence type="ECO:0000313" key="8">
    <source>
        <dbReference type="Proteomes" id="UP001165378"/>
    </source>
</evidence>
<dbReference type="GO" id="GO:0043190">
    <property type="term" value="C:ATP-binding cassette (ABC) transporter complex"/>
    <property type="evidence" value="ECO:0007669"/>
    <property type="project" value="InterPro"/>
</dbReference>
<evidence type="ECO:0000256" key="6">
    <source>
        <dbReference type="SAM" id="Phobius"/>
    </source>
</evidence>
<dbReference type="InterPro" id="IPR012809">
    <property type="entry name" value="ECF_CbiQ"/>
</dbReference>
<dbReference type="CDD" id="cd16914">
    <property type="entry name" value="EcfT"/>
    <property type="match status" value="1"/>
</dbReference>
<feature type="transmembrane region" description="Helical" evidence="6">
    <location>
        <begin position="72"/>
        <end position="89"/>
    </location>
</feature>
<feature type="transmembrane region" description="Helical" evidence="6">
    <location>
        <begin position="109"/>
        <end position="132"/>
    </location>
</feature>
<dbReference type="PANTHER" id="PTHR34857:SF2">
    <property type="entry name" value="SLL0384 PROTEIN"/>
    <property type="match status" value="1"/>
</dbReference>
<keyword evidence="4 6" id="KW-1133">Transmembrane helix</keyword>
<feature type="transmembrane region" description="Helical" evidence="6">
    <location>
        <begin position="233"/>
        <end position="253"/>
    </location>
</feature>
<feature type="transmembrane region" description="Helical" evidence="6">
    <location>
        <begin position="20"/>
        <end position="38"/>
    </location>
</feature>
<feature type="transmembrane region" description="Helical" evidence="6">
    <location>
        <begin position="44"/>
        <end position="65"/>
    </location>
</feature>
<dbReference type="InterPro" id="IPR003339">
    <property type="entry name" value="ABC/ECF_trnsptr_transmembrane"/>
</dbReference>
<dbReference type="Pfam" id="PF02361">
    <property type="entry name" value="CbiQ"/>
    <property type="match status" value="1"/>
</dbReference>
<dbReference type="RefSeq" id="WP_235057099.1">
    <property type="nucleotide sequence ID" value="NZ_JAKFHA010000032.1"/>
</dbReference>
<keyword evidence="3 6" id="KW-0812">Transmembrane</keyword>
<dbReference type="Proteomes" id="UP001165378">
    <property type="component" value="Unassembled WGS sequence"/>
</dbReference>
<evidence type="ECO:0000256" key="1">
    <source>
        <dbReference type="ARBA" id="ARBA00004651"/>
    </source>
</evidence>
<dbReference type="InterPro" id="IPR051611">
    <property type="entry name" value="ECF_transporter_component"/>
</dbReference>
<gene>
    <name evidence="7" type="primary">cbiQ</name>
    <name evidence="7" type="ORF">LZ495_34645</name>
</gene>
<protein>
    <submittedName>
        <fullName evidence="7">Cobalt ECF transporter T component CbiQ</fullName>
    </submittedName>
</protein>
<keyword evidence="2" id="KW-1003">Cell membrane</keyword>
<dbReference type="GO" id="GO:0006824">
    <property type="term" value="P:cobalt ion transport"/>
    <property type="evidence" value="ECO:0007669"/>
    <property type="project" value="InterPro"/>
</dbReference>
<dbReference type="NCBIfam" id="TIGR02454">
    <property type="entry name" value="ECF_T_CbiQ"/>
    <property type="match status" value="1"/>
</dbReference>
<dbReference type="AlphaFoldDB" id="A0AA41Q7T2"/>
<proteinExistence type="predicted"/>
<organism evidence="7 8">
    <name type="scientific">Yinghuangia soli</name>
    <dbReference type="NCBI Taxonomy" id="2908204"/>
    <lineage>
        <taxon>Bacteria</taxon>
        <taxon>Bacillati</taxon>
        <taxon>Actinomycetota</taxon>
        <taxon>Actinomycetes</taxon>
        <taxon>Kitasatosporales</taxon>
        <taxon>Streptomycetaceae</taxon>
        <taxon>Yinghuangia</taxon>
    </lineage>
</organism>
<dbReference type="EMBL" id="JAKFHA010000032">
    <property type="protein sequence ID" value="MCF2532326.1"/>
    <property type="molecule type" value="Genomic_DNA"/>
</dbReference>
<name>A0AA41Q7T2_9ACTN</name>